<gene>
    <name evidence="3" type="ORF">GCM10025751_29080</name>
</gene>
<dbReference type="AlphaFoldDB" id="A0AAV3UIW7"/>
<evidence type="ECO:0000256" key="2">
    <source>
        <dbReference type="SAM" id="Phobius"/>
    </source>
</evidence>
<feature type="transmembrane region" description="Helical" evidence="2">
    <location>
        <begin position="54"/>
        <end position="72"/>
    </location>
</feature>
<feature type="transmembrane region" description="Helical" evidence="2">
    <location>
        <begin position="117"/>
        <end position="134"/>
    </location>
</feature>
<protein>
    <submittedName>
        <fullName evidence="3">Uncharacterized protein</fullName>
    </submittedName>
</protein>
<feature type="transmembrane region" description="Helical" evidence="2">
    <location>
        <begin position="84"/>
        <end position="105"/>
    </location>
</feature>
<name>A0AAV3UIW7_9EURY</name>
<evidence type="ECO:0000313" key="3">
    <source>
        <dbReference type="EMBL" id="GAA5052687.1"/>
    </source>
</evidence>
<dbReference type="EMBL" id="BAABKX010000013">
    <property type="protein sequence ID" value="GAA5052687.1"/>
    <property type="molecule type" value="Genomic_DNA"/>
</dbReference>
<reference evidence="3 4" key="1">
    <citation type="journal article" date="2019" name="Int. J. Syst. Evol. Microbiol.">
        <title>The Global Catalogue of Microorganisms (GCM) 10K type strain sequencing project: providing services to taxonomists for standard genome sequencing and annotation.</title>
        <authorList>
            <consortium name="The Broad Institute Genomics Platform"/>
            <consortium name="The Broad Institute Genome Sequencing Center for Infectious Disease"/>
            <person name="Wu L."/>
            <person name="Ma J."/>
        </authorList>
    </citation>
    <scope>NUCLEOTIDE SEQUENCE [LARGE SCALE GENOMIC DNA]</scope>
    <source>
        <strain evidence="3 4">JCM 17504</strain>
    </source>
</reference>
<feature type="region of interest" description="Disordered" evidence="1">
    <location>
        <begin position="460"/>
        <end position="491"/>
    </location>
</feature>
<dbReference type="InterPro" id="IPR045782">
    <property type="entry name" value="TrbL_3"/>
</dbReference>
<comment type="caution">
    <text evidence="3">The sequence shown here is derived from an EMBL/GenBank/DDBJ whole genome shotgun (WGS) entry which is preliminary data.</text>
</comment>
<organism evidence="3 4">
    <name type="scientific">Haladaptatus pallidirubidus</name>
    <dbReference type="NCBI Taxonomy" id="1008152"/>
    <lineage>
        <taxon>Archaea</taxon>
        <taxon>Methanobacteriati</taxon>
        <taxon>Methanobacteriota</taxon>
        <taxon>Stenosarchaea group</taxon>
        <taxon>Halobacteria</taxon>
        <taxon>Halobacteriales</taxon>
        <taxon>Haladaptataceae</taxon>
        <taxon>Haladaptatus</taxon>
    </lineage>
</organism>
<feature type="compositionally biased region" description="Low complexity" evidence="1">
    <location>
        <begin position="331"/>
        <end position="347"/>
    </location>
</feature>
<proteinExistence type="predicted"/>
<keyword evidence="2" id="KW-1133">Transmembrane helix</keyword>
<feature type="transmembrane region" description="Helical" evidence="2">
    <location>
        <begin position="206"/>
        <end position="226"/>
    </location>
</feature>
<dbReference type="RefSeq" id="WP_345411235.1">
    <property type="nucleotide sequence ID" value="NZ_BAABKX010000013.1"/>
</dbReference>
<feature type="transmembrane region" description="Helical" evidence="2">
    <location>
        <begin position="293"/>
        <end position="317"/>
    </location>
</feature>
<accession>A0AAV3UIW7</accession>
<dbReference type="Proteomes" id="UP001501729">
    <property type="component" value="Unassembled WGS sequence"/>
</dbReference>
<feature type="transmembrane region" description="Helical" evidence="2">
    <location>
        <begin position="30"/>
        <end position="47"/>
    </location>
</feature>
<keyword evidence="2" id="KW-0812">Transmembrane</keyword>
<feature type="region of interest" description="Disordered" evidence="1">
    <location>
        <begin position="319"/>
        <end position="391"/>
    </location>
</feature>
<feature type="compositionally biased region" description="Polar residues" evidence="1">
    <location>
        <begin position="379"/>
        <end position="391"/>
    </location>
</feature>
<feature type="transmembrane region" description="Helical" evidence="2">
    <location>
        <begin position="140"/>
        <end position="160"/>
    </location>
</feature>
<sequence>MIPTLQSHGTTIVHSVPKLVVDASHLPAEMTPFVLAAGFTGWIADLFTWLMTKLMGFVGLLMSGGVYTFLVFDSPYTDPQYLQAFDHLLGIFPQLLVVVVMAGFASQPFSKKADVDSVILVWKALKAIIFVAVGRQLMHFGLLLVNAVIAYIYPESYGAFGTEMLKTGMEGAAASAGVVAVGMVILSVTSIAGILLLFAMLVIREFLFVAMFVTLPILAVMLYLDFGPFEDSAKAAKMFINATLSLLFAGIFMAALMYVGATAMGITGSGAATQAAATAGSDPGSFNEVLESFLFWLIGLVAPAIYGLKTAMSSGFIPGRVRSRRKRTSRSRSSASAGGSRESSRASIMKQARFGGSKVRRGMNSVDQRTTGGKVGERVSNSVNRATSASSGIKDSFGSKAEGTIIEDASRAGKRGARYTKKGGKRAAKDARSGTNFTLRNLDRSPLDWAEAGLEHYRENPIINESQDGAGSKQQTLGEWTDSSTSNSRSR</sequence>
<keyword evidence="2" id="KW-0472">Membrane</keyword>
<dbReference type="Pfam" id="PF19590">
    <property type="entry name" value="TrbL_3"/>
    <property type="match status" value="1"/>
</dbReference>
<feature type="transmembrane region" description="Helical" evidence="2">
    <location>
        <begin position="172"/>
        <end position="200"/>
    </location>
</feature>
<evidence type="ECO:0000313" key="4">
    <source>
        <dbReference type="Proteomes" id="UP001501729"/>
    </source>
</evidence>
<feature type="transmembrane region" description="Helical" evidence="2">
    <location>
        <begin position="238"/>
        <end position="259"/>
    </location>
</feature>
<keyword evidence="4" id="KW-1185">Reference proteome</keyword>
<evidence type="ECO:0000256" key="1">
    <source>
        <dbReference type="SAM" id="MobiDB-lite"/>
    </source>
</evidence>
<feature type="compositionally biased region" description="Polar residues" evidence="1">
    <location>
        <begin position="463"/>
        <end position="491"/>
    </location>
</feature>
<feature type="compositionally biased region" description="Basic residues" evidence="1">
    <location>
        <begin position="321"/>
        <end position="330"/>
    </location>
</feature>